<dbReference type="PRINTS" id="PR00367">
    <property type="entry name" value="ETHRSPELEMNT"/>
</dbReference>
<evidence type="ECO:0000256" key="4">
    <source>
        <dbReference type="ARBA" id="ARBA00023125"/>
    </source>
</evidence>
<dbReference type="Gramene" id="Solyc01g090300.3.1">
    <property type="protein sequence ID" value="Solyc01g090300.3.1"/>
    <property type="gene ID" value="Solyc01g090300.3"/>
</dbReference>
<evidence type="ECO:0000256" key="1">
    <source>
        <dbReference type="ARBA" id="ARBA00004123"/>
    </source>
</evidence>
<dbReference type="InterPro" id="IPR044808">
    <property type="entry name" value="ERF_plant"/>
</dbReference>
<dbReference type="CDD" id="cd00018">
    <property type="entry name" value="AP2"/>
    <property type="match status" value="2"/>
</dbReference>
<dbReference type="InterPro" id="IPR036955">
    <property type="entry name" value="AP2/ERF_dom_sf"/>
</dbReference>
<dbReference type="SUPFAM" id="SSF54171">
    <property type="entry name" value="DNA-binding domain"/>
    <property type="match status" value="2"/>
</dbReference>
<dbReference type="GO" id="GO:0005634">
    <property type="term" value="C:nucleus"/>
    <property type="evidence" value="ECO:0007669"/>
    <property type="project" value="UniProtKB-SubCell"/>
</dbReference>
<dbReference type="PANTHER" id="PTHR31190:SF407">
    <property type="entry name" value="ETHYLENE-RESPONSIVE TRANSCRIPTION FACTOR 13-LIKE"/>
    <property type="match status" value="1"/>
</dbReference>
<dbReference type="InterPro" id="IPR016177">
    <property type="entry name" value="DNA-bd_dom_sf"/>
</dbReference>
<keyword evidence="3" id="KW-0805">Transcription regulation</keyword>
<evidence type="ECO:0000313" key="10">
    <source>
        <dbReference type="EnsemblPlants" id="Solyc01g090300.3.1"/>
    </source>
</evidence>
<keyword evidence="5" id="KW-0010">Activator</keyword>
<evidence type="ECO:0000256" key="8">
    <source>
        <dbReference type="SAM" id="MobiDB-lite"/>
    </source>
</evidence>
<keyword evidence="7" id="KW-0539">Nucleus</keyword>
<reference evidence="10" key="1">
    <citation type="journal article" date="2012" name="Nature">
        <title>The tomato genome sequence provides insights into fleshy fruit evolution.</title>
        <authorList>
            <consortium name="Tomato Genome Consortium"/>
        </authorList>
    </citation>
    <scope>NUCLEOTIDE SEQUENCE [LARGE SCALE GENOMIC DNA]</scope>
    <source>
        <strain evidence="10">cv. Heinz 1706</strain>
    </source>
</reference>
<evidence type="ECO:0000256" key="3">
    <source>
        <dbReference type="ARBA" id="ARBA00023015"/>
    </source>
</evidence>
<keyword evidence="11" id="KW-1185">Reference proteome</keyword>
<feature type="domain" description="AP2/ERF" evidence="9">
    <location>
        <begin position="107"/>
        <end position="165"/>
    </location>
</feature>
<dbReference type="Pfam" id="PF00847">
    <property type="entry name" value="AP2"/>
    <property type="match status" value="2"/>
</dbReference>
<dbReference type="GO" id="GO:0009873">
    <property type="term" value="P:ethylene-activated signaling pathway"/>
    <property type="evidence" value="ECO:0007669"/>
    <property type="project" value="InterPro"/>
</dbReference>
<dbReference type="InParanoid" id="A0A3Q7EKJ3"/>
<dbReference type="Gene3D" id="3.30.730.10">
    <property type="entry name" value="AP2/ERF domain"/>
    <property type="match status" value="2"/>
</dbReference>
<evidence type="ECO:0000256" key="6">
    <source>
        <dbReference type="ARBA" id="ARBA00023163"/>
    </source>
</evidence>
<accession>A0A3Q7EKJ3</accession>
<dbReference type="GO" id="GO:0006952">
    <property type="term" value="P:defense response"/>
    <property type="evidence" value="ECO:0007669"/>
    <property type="project" value="UniProtKB-KW"/>
</dbReference>
<feature type="domain" description="AP2/ERF" evidence="9">
    <location>
        <begin position="238"/>
        <end position="296"/>
    </location>
</feature>
<organism evidence="10">
    <name type="scientific">Solanum lycopersicum</name>
    <name type="common">Tomato</name>
    <name type="synonym">Lycopersicon esculentum</name>
    <dbReference type="NCBI Taxonomy" id="4081"/>
    <lineage>
        <taxon>Eukaryota</taxon>
        <taxon>Viridiplantae</taxon>
        <taxon>Streptophyta</taxon>
        <taxon>Embryophyta</taxon>
        <taxon>Tracheophyta</taxon>
        <taxon>Spermatophyta</taxon>
        <taxon>Magnoliopsida</taxon>
        <taxon>eudicotyledons</taxon>
        <taxon>Gunneridae</taxon>
        <taxon>Pentapetalae</taxon>
        <taxon>asterids</taxon>
        <taxon>lamiids</taxon>
        <taxon>Solanales</taxon>
        <taxon>Solanaceae</taxon>
        <taxon>Solanoideae</taxon>
        <taxon>Solaneae</taxon>
        <taxon>Solanum</taxon>
        <taxon>Solanum subgen. Lycopersicon</taxon>
    </lineage>
</organism>
<evidence type="ECO:0000256" key="2">
    <source>
        <dbReference type="ARBA" id="ARBA00022821"/>
    </source>
</evidence>
<dbReference type="PROSITE" id="PS51032">
    <property type="entry name" value="AP2_ERF"/>
    <property type="match status" value="2"/>
</dbReference>
<dbReference type="PANTHER" id="PTHR31190">
    <property type="entry name" value="DNA-BINDING DOMAIN"/>
    <property type="match status" value="1"/>
</dbReference>
<dbReference type="GO" id="GO:0003677">
    <property type="term" value="F:DNA binding"/>
    <property type="evidence" value="ECO:0007669"/>
    <property type="project" value="UniProtKB-KW"/>
</dbReference>
<dbReference type="PaxDb" id="4081-Solyc01g090300.2.1"/>
<protein>
    <recommendedName>
        <fullName evidence="9">AP2/ERF domain-containing protein</fullName>
    </recommendedName>
</protein>
<sequence length="333" mass="37471">MYQQKSTTISDSDLSVLENIKFHLVNDSDFSQILSMFDPINISHADIINSPNSSYGSSTSAAEISWGDMITNIDSPWQCIDKLEHEEAPKEEPLVARGVHAPGDWNRYRGVRRRPWGKFAAEIRDPDRKGARLWLGTYGTPEDAALAYDQAAYKIRGSKARLNFPHLIGSDISEPVRVAPPIDSNNTPTDFTQNNFDYGELTPLINSSTTLQANEKSEVEESETVVASVKHAPKDWKRYRGVRRRPWGKFAAEIRDPDKKNARLWLGTYETPEDAALAYDQAAFKIRGSKARLNFPHLIGSGVPEPARVNPRRRSHSPESSCENGTPRKLYFI</sequence>
<evidence type="ECO:0000256" key="5">
    <source>
        <dbReference type="ARBA" id="ARBA00023159"/>
    </source>
</evidence>
<keyword evidence="2" id="KW-0611">Plant defense</keyword>
<dbReference type="Proteomes" id="UP000004994">
    <property type="component" value="Chromosome 1"/>
</dbReference>
<comment type="subcellular location">
    <subcellularLocation>
        <location evidence="1">Nucleus</location>
    </subcellularLocation>
</comment>
<evidence type="ECO:0000259" key="9">
    <source>
        <dbReference type="PROSITE" id="PS51032"/>
    </source>
</evidence>
<dbReference type="AlphaFoldDB" id="A0A3Q7EKJ3"/>
<name>A0A3Q7EKJ3_SOLLC</name>
<dbReference type="EnsemblPlants" id="Solyc01g090300.3.1">
    <property type="protein sequence ID" value="Solyc01g090300.3.1"/>
    <property type="gene ID" value="Solyc01g090300.3"/>
</dbReference>
<dbReference type="InterPro" id="IPR001471">
    <property type="entry name" value="AP2/ERF_dom"/>
</dbReference>
<reference evidence="10" key="2">
    <citation type="submission" date="2019-01" db="UniProtKB">
        <authorList>
            <consortium name="EnsemblPlants"/>
        </authorList>
    </citation>
    <scope>IDENTIFICATION</scope>
    <source>
        <strain evidence="10">cv. Heinz 1706</strain>
    </source>
</reference>
<dbReference type="STRING" id="4081.A0A3Q7EKJ3"/>
<keyword evidence="4" id="KW-0238">DNA-binding</keyword>
<proteinExistence type="predicted"/>
<keyword evidence="6" id="KW-0804">Transcription</keyword>
<evidence type="ECO:0000256" key="7">
    <source>
        <dbReference type="ARBA" id="ARBA00023242"/>
    </source>
</evidence>
<dbReference type="GO" id="GO:0003700">
    <property type="term" value="F:DNA-binding transcription factor activity"/>
    <property type="evidence" value="ECO:0007669"/>
    <property type="project" value="InterPro"/>
</dbReference>
<evidence type="ECO:0000313" key="11">
    <source>
        <dbReference type="Proteomes" id="UP000004994"/>
    </source>
</evidence>
<dbReference type="SMART" id="SM00380">
    <property type="entry name" value="AP2"/>
    <property type="match status" value="2"/>
</dbReference>
<feature type="region of interest" description="Disordered" evidence="8">
    <location>
        <begin position="304"/>
        <end position="326"/>
    </location>
</feature>
<dbReference type="FunFam" id="3.30.730.10:FF:000001">
    <property type="entry name" value="Ethylene-responsive transcription factor 2"/>
    <property type="match status" value="2"/>
</dbReference>